<dbReference type="Proteomes" id="UP000002785">
    <property type="component" value="Chromosome"/>
</dbReference>
<feature type="region of interest" description="Disordered" evidence="1">
    <location>
        <begin position="229"/>
        <end position="252"/>
    </location>
</feature>
<reference evidence="3" key="1">
    <citation type="submission" date="2009-10" db="EMBL/GenBank/DDBJ databases">
        <title>The genome sequence of Streptomyces sviceus strain ATCC 29083.</title>
        <authorList>
            <consortium name="The Broad Institute Genome Sequencing Platform"/>
            <consortium name="Broad Institute Microbial Sequencing Center"/>
            <person name="Fischbach M."/>
            <person name="Godfrey P."/>
            <person name="Ward D."/>
            <person name="Young S."/>
            <person name="Zeng Q."/>
            <person name="Koehrsen M."/>
            <person name="Alvarado L."/>
            <person name="Berlin A.M."/>
            <person name="Bochicchio J."/>
            <person name="Borenstein D."/>
            <person name="Chapman S.B."/>
            <person name="Chen Z."/>
            <person name="Engels R."/>
            <person name="Freedman E."/>
            <person name="Gellesch M."/>
            <person name="Goldberg J."/>
            <person name="Griggs A."/>
            <person name="Gujja S."/>
            <person name="Heilman E.R."/>
            <person name="Heiman D.I."/>
            <person name="Hepburn T.A."/>
            <person name="Howarth C."/>
            <person name="Jen D."/>
            <person name="Larson L."/>
            <person name="Lewis B."/>
            <person name="Mehta T."/>
            <person name="Park D."/>
            <person name="Pearson M."/>
            <person name="Richards J."/>
            <person name="Roberts A."/>
            <person name="Saif S."/>
            <person name="Shea T.D."/>
            <person name="Shenoy N."/>
            <person name="Sisk P."/>
            <person name="Stolte C."/>
            <person name="Sykes S.N."/>
            <person name="Thomson T."/>
            <person name="Walk T."/>
            <person name="White J."/>
            <person name="Yandava C."/>
            <person name="Straight P."/>
            <person name="Clardy J."/>
            <person name="Hung D."/>
            <person name="Kolter R."/>
            <person name="Mekalanos J."/>
            <person name="Walker S."/>
            <person name="Walsh C.T."/>
            <person name="Wieland-Brown L.C."/>
            <person name="Haas B."/>
            <person name="Nusbaum C."/>
            <person name="Birren B."/>
        </authorList>
    </citation>
    <scope>NUCLEOTIDE SEQUENCE [LARGE SCALE GENOMIC DNA]</scope>
    <source>
        <strain evidence="3">ATCC 29083</strain>
    </source>
</reference>
<keyword evidence="4" id="KW-1185">Reference proteome</keyword>
<dbReference type="Gene3D" id="3.30.450.40">
    <property type="match status" value="1"/>
</dbReference>
<dbReference type="PROSITE" id="PS51078">
    <property type="entry name" value="ICLR_ED"/>
    <property type="match status" value="1"/>
</dbReference>
<dbReference type="InterPro" id="IPR029016">
    <property type="entry name" value="GAF-like_dom_sf"/>
</dbReference>
<accession>B5HWL2</accession>
<proteinExistence type="predicted"/>
<protein>
    <submittedName>
        <fullName evidence="3">Regulatory protein</fullName>
    </submittedName>
</protein>
<dbReference type="InterPro" id="IPR014757">
    <property type="entry name" value="Tscrpt_reg_IclR_C"/>
</dbReference>
<dbReference type="GO" id="GO:0003700">
    <property type="term" value="F:DNA-binding transcription factor activity"/>
    <property type="evidence" value="ECO:0007669"/>
    <property type="project" value="TreeGrafter"/>
</dbReference>
<feature type="region of interest" description="Disordered" evidence="1">
    <location>
        <begin position="1"/>
        <end position="26"/>
    </location>
</feature>
<name>B5HWL2_STRX2</name>
<dbReference type="GO" id="GO:0003677">
    <property type="term" value="F:DNA binding"/>
    <property type="evidence" value="ECO:0007669"/>
    <property type="project" value="TreeGrafter"/>
</dbReference>
<organism evidence="3 4">
    <name type="scientific">Streptomyces sviceus (strain ATCC 29083 / DSM 924 / JCM 4929 / NBRC 13980 / NCIMB 11184 / NRRL 5439 / UC 5370)</name>
    <dbReference type="NCBI Taxonomy" id="463191"/>
    <lineage>
        <taxon>Bacteria</taxon>
        <taxon>Bacillati</taxon>
        <taxon>Actinomycetota</taxon>
        <taxon>Actinomycetes</taxon>
        <taxon>Kitasatosporales</taxon>
        <taxon>Streptomycetaceae</taxon>
        <taxon>Streptomyces</taxon>
    </lineage>
</organism>
<dbReference type="Pfam" id="PF01614">
    <property type="entry name" value="IclR_C"/>
    <property type="match status" value="1"/>
</dbReference>
<evidence type="ECO:0000313" key="4">
    <source>
        <dbReference type="Proteomes" id="UP000002785"/>
    </source>
</evidence>
<sequence length="252" mass="26831">MQHTQPFSASTAPVADRAEGDRLVGPDPVPAVLRGLVRRPDGVALDEPTRAIGGPEPIVRRARPAGRDFGDRCLLGDEFLRTAFARHEARPEHVRVRPLAQTPAAGFGAPALCTVLDGPEVVHRAKVEPPEGAVRLTFTVGGRNPAEATVAGKVPPAHESGTLDAVRRWVGGVSLERPTPRALCTTGELHHELRDRRARGYALDEQENEPGVNCLAPVYGTPPTALSGAVSVSAPADRTRPVEGTLLKEPLR</sequence>
<evidence type="ECO:0000259" key="2">
    <source>
        <dbReference type="PROSITE" id="PS51078"/>
    </source>
</evidence>
<dbReference type="HOGENOM" id="CLU_062618_6_3_11"/>
<feature type="compositionally biased region" description="Polar residues" evidence="1">
    <location>
        <begin position="1"/>
        <end position="11"/>
    </location>
</feature>
<dbReference type="SUPFAM" id="SSF55781">
    <property type="entry name" value="GAF domain-like"/>
    <property type="match status" value="1"/>
</dbReference>
<dbReference type="AlphaFoldDB" id="B5HWL2"/>
<dbReference type="GO" id="GO:0045892">
    <property type="term" value="P:negative regulation of DNA-templated transcription"/>
    <property type="evidence" value="ECO:0007669"/>
    <property type="project" value="TreeGrafter"/>
</dbReference>
<feature type="domain" description="IclR-ED" evidence="2">
    <location>
        <begin position="78"/>
        <end position="252"/>
    </location>
</feature>
<dbReference type="eggNOG" id="COG1414">
    <property type="taxonomic scope" value="Bacteria"/>
</dbReference>
<gene>
    <name evidence="3" type="ORF">SSEG_03797</name>
</gene>
<evidence type="ECO:0000313" key="3">
    <source>
        <dbReference type="EMBL" id="EDY57217.1"/>
    </source>
</evidence>
<evidence type="ECO:0000256" key="1">
    <source>
        <dbReference type="SAM" id="MobiDB-lite"/>
    </source>
</evidence>
<dbReference type="PANTHER" id="PTHR30136">
    <property type="entry name" value="HELIX-TURN-HELIX TRANSCRIPTIONAL REGULATOR, ICLR FAMILY"/>
    <property type="match status" value="1"/>
</dbReference>
<dbReference type="RefSeq" id="WP_007386300.1">
    <property type="nucleotide sequence ID" value="NZ_CM000951.1"/>
</dbReference>
<dbReference type="EMBL" id="CM000951">
    <property type="protein sequence ID" value="EDY57217.1"/>
    <property type="molecule type" value="Genomic_DNA"/>
</dbReference>
<dbReference type="OrthoDB" id="8479143at2"/>
<dbReference type="InterPro" id="IPR050707">
    <property type="entry name" value="HTH_MetabolicPath_Reg"/>
</dbReference>
<dbReference type="PANTHER" id="PTHR30136:SF24">
    <property type="entry name" value="HTH-TYPE TRANSCRIPTIONAL REPRESSOR ALLR"/>
    <property type="match status" value="1"/>
</dbReference>